<dbReference type="STRING" id="1189621.A3SI_06854"/>
<protein>
    <recommendedName>
        <fullName evidence="3">Outer membrane protein beta-barrel domain-containing protein</fullName>
    </recommendedName>
</protein>
<evidence type="ECO:0000313" key="1">
    <source>
        <dbReference type="EMBL" id="EIM77284.1"/>
    </source>
</evidence>
<sequence>MSLYRVACLLAVVFFLFVSEIYAQNLYGYRFRKQEFVGVQTGIGIPYSAGLGHYSPLRLPVALAVSVFYEKEWTPRVYYRFQFSGQQLRSLAERRWDPDVLAEKKAAGDPLRVRGYMQQLEFNVPIYLLPKSPYYGGNKWNMFLAPAVGVMGVWRSFEVSGVDERQRASEGLAFAGLRLGAWWQVPDSPWRIGFEGNVQVLSRNGMGGIERPTRLGPDMNGTFQVTLRRKVDFGSEPLRNQFYYFFSPQQNPGAQEKRKPSMR</sequence>
<accession>I5C632</accession>
<evidence type="ECO:0000313" key="2">
    <source>
        <dbReference type="Proteomes" id="UP000005551"/>
    </source>
</evidence>
<keyword evidence="2" id="KW-1185">Reference proteome</keyword>
<evidence type="ECO:0008006" key="3">
    <source>
        <dbReference type="Google" id="ProtNLM"/>
    </source>
</evidence>
<dbReference type="RefSeq" id="WP_009054215.1">
    <property type="nucleotide sequence ID" value="NZ_AJYA01000015.1"/>
</dbReference>
<dbReference type="EMBL" id="AJYA01000015">
    <property type="protein sequence ID" value="EIM77284.1"/>
    <property type="molecule type" value="Genomic_DNA"/>
</dbReference>
<organism evidence="1 2">
    <name type="scientific">Nitritalea halalkaliphila LW7</name>
    <dbReference type="NCBI Taxonomy" id="1189621"/>
    <lineage>
        <taxon>Bacteria</taxon>
        <taxon>Pseudomonadati</taxon>
        <taxon>Bacteroidota</taxon>
        <taxon>Cytophagia</taxon>
        <taxon>Cytophagales</taxon>
        <taxon>Cyclobacteriaceae</taxon>
        <taxon>Nitritalea</taxon>
    </lineage>
</organism>
<gene>
    <name evidence="1" type="ORF">A3SI_06854</name>
</gene>
<reference evidence="1 2" key="1">
    <citation type="submission" date="2012-05" db="EMBL/GenBank/DDBJ databases">
        <title>Genome sequence of Nitritalea halalkaliphila LW7.</title>
        <authorList>
            <person name="Jangir P.K."/>
            <person name="Singh A."/>
            <person name="Shivaji S."/>
            <person name="Sharma R."/>
        </authorList>
    </citation>
    <scope>NUCLEOTIDE SEQUENCE [LARGE SCALE GENOMIC DNA]</scope>
    <source>
        <strain evidence="1 2">LW7</strain>
    </source>
</reference>
<proteinExistence type="predicted"/>
<comment type="caution">
    <text evidence="1">The sequence shown here is derived from an EMBL/GenBank/DDBJ whole genome shotgun (WGS) entry which is preliminary data.</text>
</comment>
<dbReference type="AlphaFoldDB" id="I5C632"/>
<dbReference type="Proteomes" id="UP000005551">
    <property type="component" value="Unassembled WGS sequence"/>
</dbReference>
<name>I5C632_9BACT</name>
<dbReference type="OrthoDB" id="838455at2"/>